<evidence type="ECO:0000256" key="2">
    <source>
        <dbReference type="ARBA" id="ARBA00008107"/>
    </source>
</evidence>
<dbReference type="InterPro" id="IPR028366">
    <property type="entry name" value="PhoU"/>
</dbReference>
<dbReference type="PIRSF" id="PIRSF003107">
    <property type="entry name" value="PhoU"/>
    <property type="match status" value="1"/>
</dbReference>
<dbReference type="FunFam" id="1.20.58.220:FF:000004">
    <property type="entry name" value="Phosphate-specific transport system accessory protein PhoU"/>
    <property type="match status" value="1"/>
</dbReference>
<keyword evidence="4 7" id="KW-0813">Transport</keyword>
<evidence type="ECO:0000256" key="4">
    <source>
        <dbReference type="ARBA" id="ARBA00022448"/>
    </source>
</evidence>
<dbReference type="STRING" id="1246626.BleG1_2578"/>
<dbReference type="PANTHER" id="PTHR42930">
    <property type="entry name" value="PHOSPHATE-SPECIFIC TRANSPORT SYSTEM ACCESSORY PROTEIN PHOU"/>
    <property type="match status" value="1"/>
</dbReference>
<name>A0A060LZF3_9BACI</name>
<dbReference type="PANTHER" id="PTHR42930:SF3">
    <property type="entry name" value="PHOSPHATE-SPECIFIC TRANSPORT SYSTEM ACCESSORY PROTEIN PHOU"/>
    <property type="match status" value="1"/>
</dbReference>
<dbReference type="OrthoDB" id="9814256at2"/>
<sequence length="215" mass="24656">MLRSMFVQQLEETVSHIQELGERTLIQLDEAIQSFEYRDTTKVEAIIANDKKINKRELELNEQVFDIIARQQPVAGDLRKLIVVMKISGDLERVADLAVDIAKVSRRLSDVDESTLTELTVLAKDARAMVAKALIAYKEKDVVSAQQLAKEDDLIDEQFGKFIKRLFRQDVNEQNVEATTQLAFIARYVERIADYATNLSEWIIYEANGHHFDLN</sequence>
<proteinExistence type="inferred from homology"/>
<dbReference type="HOGENOM" id="CLU_078518_3_0_9"/>
<evidence type="ECO:0000259" key="8">
    <source>
        <dbReference type="Pfam" id="PF01895"/>
    </source>
</evidence>
<comment type="subcellular location">
    <subcellularLocation>
        <location evidence="1 7">Cytoplasm</location>
    </subcellularLocation>
</comment>
<dbReference type="Pfam" id="PF01895">
    <property type="entry name" value="PhoU"/>
    <property type="match status" value="2"/>
</dbReference>
<comment type="function">
    <text evidence="7">Plays a role in the regulation of phosphate uptake.</text>
</comment>
<dbReference type="NCBIfam" id="TIGR02135">
    <property type="entry name" value="phoU_full"/>
    <property type="match status" value="1"/>
</dbReference>
<evidence type="ECO:0000256" key="7">
    <source>
        <dbReference type="PIRNR" id="PIRNR003107"/>
    </source>
</evidence>
<evidence type="ECO:0000256" key="1">
    <source>
        <dbReference type="ARBA" id="ARBA00004496"/>
    </source>
</evidence>
<reference evidence="9 10" key="1">
    <citation type="journal article" date="2014" name="Gene">
        <title>A comparative genomic analysis of the alkalitolerant soil bacterium Bacillus lehensis G1.</title>
        <authorList>
            <person name="Noor Y.M."/>
            <person name="Samsulrizal N.H."/>
            <person name="Jema'on N.A."/>
            <person name="Low K.O."/>
            <person name="Ramli A.N."/>
            <person name="Alias N.I."/>
            <person name="Damis S.I."/>
            <person name="Fuzi S.F."/>
            <person name="Isa M.N."/>
            <person name="Murad A.M."/>
            <person name="Raih M.F."/>
            <person name="Bakar F.D."/>
            <person name="Najimudin N."/>
            <person name="Mahadi N.M."/>
            <person name="Illias R.M."/>
        </authorList>
    </citation>
    <scope>NUCLEOTIDE SEQUENCE [LARGE SCALE GENOMIC DNA]</scope>
    <source>
        <strain evidence="9 10">G1</strain>
    </source>
</reference>
<dbReference type="EMBL" id="CP003923">
    <property type="protein sequence ID" value="AIC95145.1"/>
    <property type="molecule type" value="Genomic_DNA"/>
</dbReference>
<dbReference type="GO" id="GO:0006817">
    <property type="term" value="P:phosphate ion transport"/>
    <property type="evidence" value="ECO:0007669"/>
    <property type="project" value="UniProtKB-KW"/>
</dbReference>
<protein>
    <recommendedName>
        <fullName evidence="7">Phosphate-specific transport system accessory protein PhoU</fullName>
    </recommendedName>
</protein>
<dbReference type="RefSeq" id="WP_038481541.1">
    <property type="nucleotide sequence ID" value="NZ_CP003923.1"/>
</dbReference>
<evidence type="ECO:0000256" key="3">
    <source>
        <dbReference type="ARBA" id="ARBA00011738"/>
    </source>
</evidence>
<evidence type="ECO:0000313" key="10">
    <source>
        <dbReference type="Proteomes" id="UP000027142"/>
    </source>
</evidence>
<feature type="domain" description="PhoU" evidence="8">
    <location>
        <begin position="122"/>
        <end position="203"/>
    </location>
</feature>
<dbReference type="InterPro" id="IPR026022">
    <property type="entry name" value="PhoU_dom"/>
</dbReference>
<dbReference type="Gene3D" id="1.20.58.220">
    <property type="entry name" value="Phosphate transport system protein phou homolog 2, domain 2"/>
    <property type="match status" value="1"/>
</dbReference>
<evidence type="ECO:0000256" key="6">
    <source>
        <dbReference type="ARBA" id="ARBA00022592"/>
    </source>
</evidence>
<dbReference type="PATRIC" id="fig|1246626.3.peg.2571"/>
<dbReference type="Proteomes" id="UP000027142">
    <property type="component" value="Chromosome"/>
</dbReference>
<evidence type="ECO:0000256" key="5">
    <source>
        <dbReference type="ARBA" id="ARBA00022490"/>
    </source>
</evidence>
<keyword evidence="5 7" id="KW-0963">Cytoplasm</keyword>
<dbReference type="eggNOG" id="COG0704">
    <property type="taxonomic scope" value="Bacteria"/>
</dbReference>
<organism evidence="9 10">
    <name type="scientific">Shouchella lehensis G1</name>
    <dbReference type="NCBI Taxonomy" id="1246626"/>
    <lineage>
        <taxon>Bacteria</taxon>
        <taxon>Bacillati</taxon>
        <taxon>Bacillota</taxon>
        <taxon>Bacilli</taxon>
        <taxon>Bacillales</taxon>
        <taxon>Bacillaceae</taxon>
        <taxon>Shouchella</taxon>
    </lineage>
</organism>
<keyword evidence="10" id="KW-1185">Reference proteome</keyword>
<dbReference type="KEGG" id="ble:BleG1_2578"/>
<dbReference type="GO" id="GO:0030643">
    <property type="term" value="P:intracellular phosphate ion homeostasis"/>
    <property type="evidence" value="ECO:0007669"/>
    <property type="project" value="InterPro"/>
</dbReference>
<evidence type="ECO:0000313" key="9">
    <source>
        <dbReference type="EMBL" id="AIC95145.1"/>
    </source>
</evidence>
<dbReference type="AlphaFoldDB" id="A0A060LZF3"/>
<dbReference type="GO" id="GO:0005737">
    <property type="term" value="C:cytoplasm"/>
    <property type="evidence" value="ECO:0007669"/>
    <property type="project" value="UniProtKB-SubCell"/>
</dbReference>
<feature type="domain" description="PhoU" evidence="8">
    <location>
        <begin position="17"/>
        <end position="103"/>
    </location>
</feature>
<dbReference type="GO" id="GO:0045936">
    <property type="term" value="P:negative regulation of phosphate metabolic process"/>
    <property type="evidence" value="ECO:0007669"/>
    <property type="project" value="InterPro"/>
</dbReference>
<comment type="subunit">
    <text evidence="3 7">Homodimer.</text>
</comment>
<keyword evidence="6 7" id="KW-0592">Phosphate transport</keyword>
<comment type="similarity">
    <text evidence="2 7">Belongs to the PhoU family.</text>
</comment>
<dbReference type="InterPro" id="IPR038078">
    <property type="entry name" value="PhoU-like_sf"/>
</dbReference>
<gene>
    <name evidence="9" type="ORF">BleG1_2578</name>
</gene>
<accession>A0A060LZF3</accession>
<dbReference type="SUPFAM" id="SSF109755">
    <property type="entry name" value="PhoU-like"/>
    <property type="match status" value="1"/>
</dbReference>